<name>A0A834PBY0_VESPE</name>
<evidence type="ECO:0000256" key="1">
    <source>
        <dbReference type="SAM" id="MobiDB-lite"/>
    </source>
</evidence>
<feature type="region of interest" description="Disordered" evidence="1">
    <location>
        <begin position="95"/>
        <end position="121"/>
    </location>
</feature>
<feature type="compositionally biased region" description="Acidic residues" evidence="1">
    <location>
        <begin position="105"/>
        <end position="121"/>
    </location>
</feature>
<accession>A0A834PBY0</accession>
<protein>
    <submittedName>
        <fullName evidence="2">Uncharacterized protein</fullName>
    </submittedName>
</protein>
<dbReference type="EMBL" id="JACSDY010000002">
    <property type="protein sequence ID" value="KAF7435148.1"/>
    <property type="molecule type" value="Genomic_DNA"/>
</dbReference>
<proteinExistence type="predicted"/>
<evidence type="ECO:0000313" key="3">
    <source>
        <dbReference type="Proteomes" id="UP000600918"/>
    </source>
</evidence>
<gene>
    <name evidence="2" type="ORF">H0235_003339</name>
</gene>
<comment type="caution">
    <text evidence="2">The sequence shown here is derived from an EMBL/GenBank/DDBJ whole genome shotgun (WGS) entry which is preliminary data.</text>
</comment>
<dbReference type="Proteomes" id="UP000600918">
    <property type="component" value="Unassembled WGS sequence"/>
</dbReference>
<dbReference type="AlphaFoldDB" id="A0A834PBY0"/>
<organism evidence="2 3">
    <name type="scientific">Vespula pensylvanica</name>
    <name type="common">Western yellow jacket</name>
    <name type="synonym">Wasp</name>
    <dbReference type="NCBI Taxonomy" id="30213"/>
    <lineage>
        <taxon>Eukaryota</taxon>
        <taxon>Metazoa</taxon>
        <taxon>Ecdysozoa</taxon>
        <taxon>Arthropoda</taxon>
        <taxon>Hexapoda</taxon>
        <taxon>Insecta</taxon>
        <taxon>Pterygota</taxon>
        <taxon>Neoptera</taxon>
        <taxon>Endopterygota</taxon>
        <taxon>Hymenoptera</taxon>
        <taxon>Apocrita</taxon>
        <taxon>Aculeata</taxon>
        <taxon>Vespoidea</taxon>
        <taxon>Vespidae</taxon>
        <taxon>Vespinae</taxon>
        <taxon>Vespula</taxon>
    </lineage>
</organism>
<evidence type="ECO:0000313" key="2">
    <source>
        <dbReference type="EMBL" id="KAF7435148.1"/>
    </source>
</evidence>
<sequence length="121" mass="13896">MRLKSRTISSSLNHRPHKLNVPYIKDARFKRIQRFSTTKKLLGAIKKLLNAIKLESLLWKTSNTSGITSSTTGTIPVNRRVDQDKKLVREEDVIRVAGNKKKNDDDDDDDDYDYDGYDLVS</sequence>
<reference evidence="2" key="1">
    <citation type="journal article" date="2020" name="G3 (Bethesda)">
        <title>High-Quality Assemblies for Three Invasive Social Wasps from the &lt;i&gt;Vespula&lt;/i&gt; Genus.</title>
        <authorList>
            <person name="Harrop T.W.R."/>
            <person name="Guhlin J."/>
            <person name="McLaughlin G.M."/>
            <person name="Permina E."/>
            <person name="Stockwell P."/>
            <person name="Gilligan J."/>
            <person name="Le Lec M.F."/>
            <person name="Gruber M.A.M."/>
            <person name="Quinn O."/>
            <person name="Lovegrove M."/>
            <person name="Duncan E.J."/>
            <person name="Remnant E.J."/>
            <person name="Van Eeckhoven J."/>
            <person name="Graham B."/>
            <person name="Knapp R.A."/>
            <person name="Langford K.W."/>
            <person name="Kronenberg Z."/>
            <person name="Press M.O."/>
            <person name="Eacker S.M."/>
            <person name="Wilson-Rankin E.E."/>
            <person name="Purcell J."/>
            <person name="Lester P.J."/>
            <person name="Dearden P.K."/>
        </authorList>
    </citation>
    <scope>NUCLEOTIDE SEQUENCE</scope>
    <source>
        <strain evidence="2">Volc-1</strain>
    </source>
</reference>
<keyword evidence="3" id="KW-1185">Reference proteome</keyword>